<name>A0ABN8XQS0_RANTA</name>
<protein>
    <submittedName>
        <fullName evidence="1">Uncharacterized protein</fullName>
    </submittedName>
</protein>
<keyword evidence="2" id="KW-1185">Reference proteome</keyword>
<sequence>MNCSLPGSSVHRISRQECRSGLPFPTPGDLPNPGIELLSLASPALAGRFFTTTPPVGISEKIPFNWVLPLFPTPAYSSAAGAEGCTGWKFGNTRMRKVVSWVILKDE</sequence>
<reference evidence="1" key="1">
    <citation type="submission" date="2023-04" db="EMBL/GenBank/DDBJ databases">
        <authorList>
            <consortium name="ELIXIR-Norway"/>
        </authorList>
    </citation>
    <scope>NUCLEOTIDE SEQUENCE [LARGE SCALE GENOMIC DNA]</scope>
</reference>
<dbReference type="EMBL" id="OX459937">
    <property type="protein sequence ID" value="CAI9151714.1"/>
    <property type="molecule type" value="Genomic_DNA"/>
</dbReference>
<evidence type="ECO:0000313" key="1">
    <source>
        <dbReference type="EMBL" id="CAI9151714.1"/>
    </source>
</evidence>
<proteinExistence type="predicted"/>
<gene>
    <name evidence="1" type="ORF">MRATA1EN1_LOCUS676</name>
</gene>
<organism evidence="1 2">
    <name type="scientific">Rangifer tarandus platyrhynchus</name>
    <name type="common">Svalbard reindeer</name>
    <dbReference type="NCBI Taxonomy" id="3082113"/>
    <lineage>
        <taxon>Eukaryota</taxon>
        <taxon>Metazoa</taxon>
        <taxon>Chordata</taxon>
        <taxon>Craniata</taxon>
        <taxon>Vertebrata</taxon>
        <taxon>Euteleostomi</taxon>
        <taxon>Mammalia</taxon>
        <taxon>Eutheria</taxon>
        <taxon>Laurasiatheria</taxon>
        <taxon>Artiodactyla</taxon>
        <taxon>Ruminantia</taxon>
        <taxon>Pecora</taxon>
        <taxon>Cervidae</taxon>
        <taxon>Odocoileinae</taxon>
        <taxon>Rangifer</taxon>
    </lineage>
</organism>
<evidence type="ECO:0000313" key="2">
    <source>
        <dbReference type="Proteomes" id="UP001176941"/>
    </source>
</evidence>
<dbReference type="Proteomes" id="UP001176941">
    <property type="component" value="Chromosome 1"/>
</dbReference>
<accession>A0ABN8XQS0</accession>